<dbReference type="EMBL" id="SGBC01000001">
    <property type="protein sequence ID" value="RZD16706.1"/>
    <property type="molecule type" value="Genomic_DNA"/>
</dbReference>
<evidence type="ECO:0000313" key="2">
    <source>
        <dbReference type="Proteomes" id="UP000316562"/>
    </source>
</evidence>
<dbReference type="AlphaFoldDB" id="A0A519BHG2"/>
<dbReference type="Proteomes" id="UP000316562">
    <property type="component" value="Unassembled WGS sequence"/>
</dbReference>
<sequence length="45" mass="5275">MDNKNIVVKLTKHAEIKIKERNISLNIIEKIISNPEMIENDKIDE</sequence>
<name>A0A519BHG2_ACIG2</name>
<reference evidence="1 2" key="1">
    <citation type="journal article" date="2019" name="ISME J.">
        <title>Insights into ecological role of a new deltaproteobacterial order Candidatus Acidulodesulfobacterales by metagenomics and metatranscriptomics.</title>
        <authorList>
            <person name="Tan S."/>
            <person name="Liu J."/>
            <person name="Fang Y."/>
            <person name="Hedlund B.P."/>
            <person name="Lian Z.H."/>
            <person name="Huang L.Y."/>
            <person name="Li J.T."/>
            <person name="Huang L.N."/>
            <person name="Li W.J."/>
            <person name="Jiang H.C."/>
            <person name="Dong H.L."/>
            <person name="Shu W.S."/>
        </authorList>
    </citation>
    <scope>NUCLEOTIDE SEQUENCE [LARGE SCALE GENOMIC DNA]</scope>
    <source>
        <strain evidence="1">AP2</strain>
    </source>
</reference>
<evidence type="ECO:0000313" key="1">
    <source>
        <dbReference type="EMBL" id="RZD16706.1"/>
    </source>
</evidence>
<proteinExistence type="predicted"/>
<organism evidence="1 2">
    <name type="scientific">Acididesulfobacter guangdongensis</name>
    <dbReference type="NCBI Taxonomy" id="2597225"/>
    <lineage>
        <taxon>Bacteria</taxon>
        <taxon>Deltaproteobacteria</taxon>
        <taxon>Candidatus Acidulodesulfobacterales</taxon>
        <taxon>Candidatus Acididesulfobacter</taxon>
    </lineage>
</organism>
<dbReference type="Pfam" id="PF14076">
    <property type="entry name" value="DUF4258"/>
    <property type="match status" value="1"/>
</dbReference>
<comment type="caution">
    <text evidence="1">The sequence shown here is derived from an EMBL/GenBank/DDBJ whole genome shotgun (WGS) entry which is preliminary data.</text>
</comment>
<gene>
    <name evidence="1" type="ORF">EVJ46_00240</name>
</gene>
<protein>
    <submittedName>
        <fullName evidence="1">DUF4258 domain-containing protein</fullName>
    </submittedName>
</protein>
<dbReference type="InterPro" id="IPR025354">
    <property type="entry name" value="DUF4258"/>
</dbReference>
<accession>A0A519BHG2</accession>